<protein>
    <submittedName>
        <fullName evidence="1">Uncharacterized protein</fullName>
    </submittedName>
</protein>
<proteinExistence type="predicted"/>
<reference evidence="1" key="1">
    <citation type="submission" date="2014-09" db="EMBL/GenBank/DDBJ databases">
        <authorList>
            <person name="Magalhaes I.L.F."/>
            <person name="Oliveira U."/>
            <person name="Santos F.R."/>
            <person name="Vidigal T.H.D.A."/>
            <person name="Brescovit A.D."/>
            <person name="Santos A.J."/>
        </authorList>
    </citation>
    <scope>NUCLEOTIDE SEQUENCE</scope>
    <source>
        <tissue evidence="1">Shoot tissue taken approximately 20 cm above the soil surface</tissue>
    </source>
</reference>
<organism evidence="1">
    <name type="scientific">Arundo donax</name>
    <name type="common">Giant reed</name>
    <name type="synonym">Donax arundinaceus</name>
    <dbReference type="NCBI Taxonomy" id="35708"/>
    <lineage>
        <taxon>Eukaryota</taxon>
        <taxon>Viridiplantae</taxon>
        <taxon>Streptophyta</taxon>
        <taxon>Embryophyta</taxon>
        <taxon>Tracheophyta</taxon>
        <taxon>Spermatophyta</taxon>
        <taxon>Magnoliopsida</taxon>
        <taxon>Liliopsida</taxon>
        <taxon>Poales</taxon>
        <taxon>Poaceae</taxon>
        <taxon>PACMAD clade</taxon>
        <taxon>Arundinoideae</taxon>
        <taxon>Arundineae</taxon>
        <taxon>Arundo</taxon>
    </lineage>
</organism>
<accession>A0A0A9EKL9</accession>
<sequence>MYLRAPQTAWQPREKPTM</sequence>
<dbReference type="AlphaFoldDB" id="A0A0A9EKL9"/>
<evidence type="ECO:0000313" key="1">
    <source>
        <dbReference type="EMBL" id="JAD98425.1"/>
    </source>
</evidence>
<name>A0A0A9EKL9_ARUDO</name>
<dbReference type="EMBL" id="GBRH01199470">
    <property type="protein sequence ID" value="JAD98425.1"/>
    <property type="molecule type" value="Transcribed_RNA"/>
</dbReference>
<reference evidence="1" key="2">
    <citation type="journal article" date="2015" name="Data Brief">
        <title>Shoot transcriptome of the giant reed, Arundo donax.</title>
        <authorList>
            <person name="Barrero R.A."/>
            <person name="Guerrero F.D."/>
            <person name="Moolhuijzen P."/>
            <person name="Goolsby J.A."/>
            <person name="Tidwell J."/>
            <person name="Bellgard S.E."/>
            <person name="Bellgard M.I."/>
        </authorList>
    </citation>
    <scope>NUCLEOTIDE SEQUENCE</scope>
    <source>
        <tissue evidence="1">Shoot tissue taken approximately 20 cm above the soil surface</tissue>
    </source>
</reference>